<dbReference type="Proteomes" id="UP001328107">
    <property type="component" value="Unassembled WGS sequence"/>
</dbReference>
<evidence type="ECO:0000256" key="2">
    <source>
        <dbReference type="PROSITE-ProRule" id="PRU00124"/>
    </source>
</evidence>
<proteinExistence type="predicted"/>
<dbReference type="AlphaFoldDB" id="A0AAN5CJK9"/>
<comment type="caution">
    <text evidence="2">Lacks conserved residue(s) required for the propagation of feature annotation.</text>
</comment>
<dbReference type="PANTHER" id="PTHR21105:SF0">
    <property type="entry name" value="GH16255P"/>
    <property type="match status" value="1"/>
</dbReference>
<dbReference type="InterPro" id="IPR002172">
    <property type="entry name" value="LDrepeatLR_classA_rpt"/>
</dbReference>
<dbReference type="PROSITE" id="PS01209">
    <property type="entry name" value="LDLRA_1"/>
    <property type="match status" value="1"/>
</dbReference>
<dbReference type="PROSITE" id="PS50068">
    <property type="entry name" value="LDLRA_2"/>
    <property type="match status" value="1"/>
</dbReference>
<evidence type="ECO:0000313" key="5">
    <source>
        <dbReference type="Proteomes" id="UP001328107"/>
    </source>
</evidence>
<dbReference type="GO" id="GO:0043195">
    <property type="term" value="C:terminal bouton"/>
    <property type="evidence" value="ECO:0007669"/>
    <property type="project" value="TreeGrafter"/>
</dbReference>
<protein>
    <submittedName>
        <fullName evidence="4">Uncharacterized protein</fullName>
    </submittedName>
</protein>
<comment type="caution">
    <text evidence="4">The sequence shown here is derived from an EMBL/GenBank/DDBJ whole genome shotgun (WGS) entry which is preliminary data.</text>
</comment>
<feature type="chain" id="PRO_5042812070" evidence="3">
    <location>
        <begin position="18"/>
        <end position="133"/>
    </location>
</feature>
<keyword evidence="3" id="KW-0732">Signal</keyword>
<evidence type="ECO:0000256" key="3">
    <source>
        <dbReference type="SAM" id="SignalP"/>
    </source>
</evidence>
<dbReference type="GO" id="GO:0030297">
    <property type="term" value="F:transmembrane receptor protein tyrosine kinase activator activity"/>
    <property type="evidence" value="ECO:0007669"/>
    <property type="project" value="TreeGrafter"/>
</dbReference>
<keyword evidence="1" id="KW-1015">Disulfide bond</keyword>
<dbReference type="PANTHER" id="PTHR21105">
    <property type="entry name" value="GH16255P"/>
    <property type="match status" value="1"/>
</dbReference>
<accession>A0AAN5CJK9</accession>
<dbReference type="Gene3D" id="2.40.128.620">
    <property type="match status" value="1"/>
</dbReference>
<dbReference type="InterPro" id="IPR023415">
    <property type="entry name" value="LDLR_class-A_CS"/>
</dbReference>
<dbReference type="EMBL" id="BTRK01000004">
    <property type="protein sequence ID" value="GMR45550.1"/>
    <property type="molecule type" value="Genomic_DNA"/>
</dbReference>
<keyword evidence="5" id="KW-1185">Reference proteome</keyword>
<gene>
    <name evidence="4" type="ORF">PMAYCL1PPCAC_15745</name>
</gene>
<sequence>MIRYVALLIVFLASSTARVIQPSQTINENDEDSIYIPPHHRLQMAGQPSIPVKALRECAKNNSAACPSHSIDGPYSCISTDCICDGRNDCPRGEDEQKSVCHYHRVHMREMEKQRKLLSMMSESSQNDVEDLD</sequence>
<reference evidence="5" key="1">
    <citation type="submission" date="2022-10" db="EMBL/GenBank/DDBJ databases">
        <title>Genome assembly of Pristionchus species.</title>
        <authorList>
            <person name="Yoshida K."/>
            <person name="Sommer R.J."/>
        </authorList>
    </citation>
    <scope>NUCLEOTIDE SEQUENCE [LARGE SCALE GENOMIC DNA]</scope>
    <source>
        <strain evidence="5">RS5460</strain>
    </source>
</reference>
<dbReference type="SUPFAM" id="SSF57424">
    <property type="entry name" value="LDL receptor-like module"/>
    <property type="match status" value="1"/>
</dbReference>
<dbReference type="InterPro" id="IPR036055">
    <property type="entry name" value="LDL_receptor-like_sf"/>
</dbReference>
<name>A0AAN5CJK9_9BILA</name>
<dbReference type="GO" id="GO:0043410">
    <property type="term" value="P:positive regulation of MAPK cascade"/>
    <property type="evidence" value="ECO:0007669"/>
    <property type="project" value="TreeGrafter"/>
</dbReference>
<feature type="signal peptide" evidence="3">
    <location>
        <begin position="1"/>
        <end position="17"/>
    </location>
</feature>
<evidence type="ECO:0000256" key="1">
    <source>
        <dbReference type="ARBA" id="ARBA00023157"/>
    </source>
</evidence>
<evidence type="ECO:0000313" key="4">
    <source>
        <dbReference type="EMBL" id="GMR45550.1"/>
    </source>
</evidence>
<organism evidence="4 5">
    <name type="scientific">Pristionchus mayeri</name>
    <dbReference type="NCBI Taxonomy" id="1317129"/>
    <lineage>
        <taxon>Eukaryota</taxon>
        <taxon>Metazoa</taxon>
        <taxon>Ecdysozoa</taxon>
        <taxon>Nematoda</taxon>
        <taxon>Chromadorea</taxon>
        <taxon>Rhabditida</taxon>
        <taxon>Rhabditina</taxon>
        <taxon>Diplogasteromorpha</taxon>
        <taxon>Diplogasteroidea</taxon>
        <taxon>Neodiplogasteridae</taxon>
        <taxon>Pristionchus</taxon>
    </lineage>
</organism>